<dbReference type="InterPro" id="IPR056649">
    <property type="entry name" value="DUF7747"/>
</dbReference>
<gene>
    <name evidence="3" type="ORF">L596_022396</name>
</gene>
<evidence type="ECO:0000313" key="3">
    <source>
        <dbReference type="EMBL" id="TKR70359.1"/>
    </source>
</evidence>
<dbReference type="EMBL" id="AZBU02000007">
    <property type="protein sequence ID" value="TKR70359.1"/>
    <property type="molecule type" value="Genomic_DNA"/>
</dbReference>
<feature type="compositionally biased region" description="Polar residues" evidence="1">
    <location>
        <begin position="118"/>
        <end position="129"/>
    </location>
</feature>
<feature type="region of interest" description="Disordered" evidence="1">
    <location>
        <begin position="45"/>
        <end position="76"/>
    </location>
</feature>
<comment type="caution">
    <text evidence="3">The sequence shown here is derived from an EMBL/GenBank/DDBJ whole genome shotgun (WGS) entry which is preliminary data.</text>
</comment>
<dbReference type="PANTHER" id="PTHR31824:SF3">
    <property type="entry name" value="AAA DOMAIN-CONTAINING PROTEIN"/>
    <property type="match status" value="1"/>
</dbReference>
<evidence type="ECO:0000256" key="1">
    <source>
        <dbReference type="SAM" id="MobiDB-lite"/>
    </source>
</evidence>
<reference evidence="3 4" key="2">
    <citation type="journal article" date="2019" name="G3 (Bethesda)">
        <title>Hybrid Assembly of the Genome of the Entomopathogenic Nematode Steinernema carpocapsae Identifies the X-Chromosome.</title>
        <authorList>
            <person name="Serra L."/>
            <person name="Macchietto M."/>
            <person name="Macias-Munoz A."/>
            <person name="McGill C.J."/>
            <person name="Rodriguez I.M."/>
            <person name="Rodriguez B."/>
            <person name="Murad R."/>
            <person name="Mortazavi A."/>
        </authorList>
    </citation>
    <scope>NUCLEOTIDE SEQUENCE [LARGE SCALE GENOMIC DNA]</scope>
    <source>
        <strain evidence="3 4">ALL</strain>
    </source>
</reference>
<accession>A0A4U5MLJ3</accession>
<dbReference type="Pfam" id="PF24927">
    <property type="entry name" value="DUF7747"/>
    <property type="match status" value="4"/>
</dbReference>
<feature type="compositionally biased region" description="Basic and acidic residues" evidence="1">
    <location>
        <begin position="1165"/>
        <end position="1185"/>
    </location>
</feature>
<protein>
    <recommendedName>
        <fullName evidence="2">DUF7747 domain-containing protein</fullName>
    </recommendedName>
</protein>
<feature type="domain" description="DUF7747" evidence="2">
    <location>
        <begin position="154"/>
        <end position="279"/>
    </location>
</feature>
<proteinExistence type="predicted"/>
<dbReference type="PANTHER" id="PTHR31824">
    <property type="entry name" value="PROTEIN CBG17809"/>
    <property type="match status" value="1"/>
</dbReference>
<evidence type="ECO:0000259" key="2">
    <source>
        <dbReference type="Pfam" id="PF24927"/>
    </source>
</evidence>
<dbReference type="OrthoDB" id="5786794at2759"/>
<feature type="region of interest" description="Disordered" evidence="1">
    <location>
        <begin position="299"/>
        <end position="334"/>
    </location>
</feature>
<organism evidence="3 4">
    <name type="scientific">Steinernema carpocapsae</name>
    <name type="common">Entomopathogenic nematode</name>
    <dbReference type="NCBI Taxonomy" id="34508"/>
    <lineage>
        <taxon>Eukaryota</taxon>
        <taxon>Metazoa</taxon>
        <taxon>Ecdysozoa</taxon>
        <taxon>Nematoda</taxon>
        <taxon>Chromadorea</taxon>
        <taxon>Rhabditida</taxon>
        <taxon>Tylenchina</taxon>
        <taxon>Panagrolaimomorpha</taxon>
        <taxon>Strongyloidoidea</taxon>
        <taxon>Steinernematidae</taxon>
        <taxon>Steinernema</taxon>
    </lineage>
</organism>
<dbReference type="Proteomes" id="UP000298663">
    <property type="component" value="Unassembled WGS sequence"/>
</dbReference>
<evidence type="ECO:0000313" key="4">
    <source>
        <dbReference type="Proteomes" id="UP000298663"/>
    </source>
</evidence>
<keyword evidence="4" id="KW-1185">Reference proteome</keyword>
<sequence>MSDNGDEEIDVVAPDNDDEDPIEVDEAGNELHFAAQLILDAHAQKVKQEQGNAAEEEPVGPVTRGSRKRKTTELSVASVSNDESVVVRKSGRARVKKEPFDASDLQTPVANRKKKETNSANSTPAQQSTSRIVFSDDGCPVFGEVVPQSHRDAVPFILNVDNCIANGHVCDKVPFVVPRSRTRASFVFVVPSDNVTSIEELFIDDLSPWETEGIRLNASQALFSADGSACRRVTAIGEANLMVKKMSGSLPRCQRLEKTVFYGVEPSSKSLMGYVLICYLYRCDGLLPVPADNAETVHQHQFEAEQAQKPNPPKPAPISSIVHKSESLPSDPSEEMECDFAENGAVIYSHDLPANCDDALRMILNLGNCIDKRLLSTRRPFMPPSCEETGDFVFVLDMGNGANAELARKDLNFDGLSPWNTKGSARMASKVLYYKVEESEYVKVPSADQANVLLRKIYGVLPRCNRISKRLFYAEDITTNHIIGYVIICYSYVAPGPMPDRIVPRGYGAAQERMSRLKAGSDDCDPGIDLSNILPPNESYATSSPDGQPVYSNTIPTVSDVILPLIFNINNVVDPTRVCSQMPFLPPDCTGIGDFLFVVNPCALKKYRYVTIDGLIPWNSRDQKMCNRQFYYDVEEGPDGQPVKFTRKLTKQGSNLLFRKICGSLPRDSRLTKRIFYAISLPRRKLAGFILIAYSFTYPGPMPVQVYENEDHAFSLRRLRAMQDRQQEDSDESDDDDIFVDDNIEEATGDDDQIVMEQGCPIYAKEIPKTSDEAVTLLLDMKKSIDPNLVSKRQPFMPPSFTGIGQFLFVIAPAAVKSVKDVTVDGLAPWNSKDRKMATKFIYYRRESEDTLVKVSAREDADIVLRKVHGVLPRCPRIVKKIYYALDAKTEETIGYILIGYQYRYRGAMPTPVAHGNSKRPGHAFQRMFPSTLSEMKSLLKENLPAVAMQKAAEKAMTDEASMQHPCATPNNIHVLYNLAKYVPGRVKRQTMKEMRDKDTSNDLFLRRTKPHQAHTVVRPRQFLRKDMYPPYGRQSDANALVAKLFQGQSGHDSDDNDDEIDVVNVQPTKRLREEDEPSTSQMAQTRYSTGFVPKGGVYRHQLVPARRGIPPNAQAHASRVEWLQSNKSGDRRWLLNASSRTLASSPSALQSAIMSAVEAEVTAEHEEIHYGGKPQASKDEEESHAPAPPVLLPRSGAPSTSTGLGARGTQKFRVFRRSQLGNLEELHPLTVAQEETAGPAPPQRVEEVQEAAVVDAEGEVVEEEQVDDGAVYVQTEDGEVYQQYPVQDHDGEYHHINEHEIMHEVVEHVVDEDGQLRELPEGHQYYVGAEGEVYMEWDGTTPPEGVEVYDEEEVDVYV</sequence>
<name>A0A4U5MLJ3_STECR</name>
<feature type="region of interest" description="Disordered" evidence="1">
    <location>
        <begin position="1"/>
        <end position="22"/>
    </location>
</feature>
<feature type="region of interest" description="Disordered" evidence="1">
    <location>
        <begin position="1165"/>
        <end position="1209"/>
    </location>
</feature>
<feature type="domain" description="DUF7747" evidence="2">
    <location>
        <begin position="774"/>
        <end position="901"/>
    </location>
</feature>
<feature type="domain" description="DUF7747" evidence="2">
    <location>
        <begin position="354"/>
        <end position="490"/>
    </location>
</feature>
<feature type="domain" description="DUF7747" evidence="2">
    <location>
        <begin position="560"/>
        <end position="694"/>
    </location>
</feature>
<feature type="region of interest" description="Disordered" evidence="1">
    <location>
        <begin position="90"/>
        <end position="129"/>
    </location>
</feature>
<reference evidence="3 4" key="1">
    <citation type="journal article" date="2015" name="Genome Biol.">
        <title>Comparative genomics of Steinernema reveals deeply conserved gene regulatory networks.</title>
        <authorList>
            <person name="Dillman A.R."/>
            <person name="Macchietto M."/>
            <person name="Porter C.F."/>
            <person name="Rogers A."/>
            <person name="Williams B."/>
            <person name="Antoshechkin I."/>
            <person name="Lee M.M."/>
            <person name="Goodwin Z."/>
            <person name="Lu X."/>
            <person name="Lewis E.E."/>
            <person name="Goodrich-Blair H."/>
            <person name="Stock S.P."/>
            <person name="Adams B.J."/>
            <person name="Sternberg P.W."/>
            <person name="Mortazavi A."/>
        </authorList>
    </citation>
    <scope>NUCLEOTIDE SEQUENCE [LARGE SCALE GENOMIC DNA]</scope>
    <source>
        <strain evidence="3 4">ALL</strain>
    </source>
</reference>